<keyword evidence="1" id="KW-0472">Membrane</keyword>
<comment type="caution">
    <text evidence="2">The sequence shown here is derived from an EMBL/GenBank/DDBJ whole genome shotgun (WGS) entry which is preliminary data.</text>
</comment>
<protein>
    <submittedName>
        <fullName evidence="2">Uncharacterized protein</fullName>
    </submittedName>
</protein>
<gene>
    <name evidence="2" type="ORF">A2112_00695</name>
</gene>
<proteinExistence type="predicted"/>
<evidence type="ECO:0000313" key="3">
    <source>
        <dbReference type="Proteomes" id="UP000177091"/>
    </source>
</evidence>
<evidence type="ECO:0000256" key="1">
    <source>
        <dbReference type="SAM" id="Phobius"/>
    </source>
</evidence>
<reference evidence="2 3" key="1">
    <citation type="journal article" date="2016" name="Nat. Commun.">
        <title>Thousands of microbial genomes shed light on interconnected biogeochemical processes in an aquifer system.</title>
        <authorList>
            <person name="Anantharaman K."/>
            <person name="Brown C.T."/>
            <person name="Hug L.A."/>
            <person name="Sharon I."/>
            <person name="Castelle C.J."/>
            <person name="Probst A.J."/>
            <person name="Thomas B.C."/>
            <person name="Singh A."/>
            <person name="Wilkins M.J."/>
            <person name="Karaoz U."/>
            <person name="Brodie E.L."/>
            <person name="Williams K.H."/>
            <person name="Hubbard S.S."/>
            <person name="Banfield J.F."/>
        </authorList>
    </citation>
    <scope>NUCLEOTIDE SEQUENCE [LARGE SCALE GENOMIC DNA]</scope>
</reference>
<dbReference type="AlphaFoldDB" id="A0A1F7WPH1"/>
<accession>A0A1F7WPH1</accession>
<organism evidence="2 3">
    <name type="scientific">Candidatus Woesebacteria bacterium GWA1_42_12</name>
    <dbReference type="NCBI Taxonomy" id="1802472"/>
    <lineage>
        <taxon>Bacteria</taxon>
        <taxon>Candidatus Woeseibacteriota</taxon>
    </lineage>
</organism>
<feature type="transmembrane region" description="Helical" evidence="1">
    <location>
        <begin position="59"/>
        <end position="76"/>
    </location>
</feature>
<sequence>MLETPHVVVGAAIAVKVGNPALAIPLAFASHFVLDKIPHWNPHLFTETQKLGHPAKKSTLVAFADVGLALIIGLWVTAKFSGDPLRMLTVLACCLASVLPDLVKWPYYYLKNRWKPLTKWVLFERNMQVNANFVPGVLTQFLTIATGLWWILS</sequence>
<feature type="transmembrane region" description="Helical" evidence="1">
    <location>
        <begin position="131"/>
        <end position="152"/>
    </location>
</feature>
<keyword evidence="1" id="KW-0812">Transmembrane</keyword>
<dbReference type="Proteomes" id="UP000177091">
    <property type="component" value="Unassembled WGS sequence"/>
</dbReference>
<evidence type="ECO:0000313" key="2">
    <source>
        <dbReference type="EMBL" id="OGM04726.1"/>
    </source>
</evidence>
<name>A0A1F7WPH1_9BACT</name>
<keyword evidence="1" id="KW-1133">Transmembrane helix</keyword>
<dbReference type="EMBL" id="MGFK01000007">
    <property type="protein sequence ID" value="OGM04726.1"/>
    <property type="molecule type" value="Genomic_DNA"/>
</dbReference>